<name>A0ABW4HC34_9FLAO</name>
<dbReference type="Proteomes" id="UP001597138">
    <property type="component" value="Unassembled WGS sequence"/>
</dbReference>
<reference evidence="3" key="1">
    <citation type="journal article" date="2019" name="Int. J. Syst. Evol. Microbiol.">
        <title>The Global Catalogue of Microorganisms (GCM) 10K type strain sequencing project: providing services to taxonomists for standard genome sequencing and annotation.</title>
        <authorList>
            <consortium name="The Broad Institute Genomics Platform"/>
            <consortium name="The Broad Institute Genome Sequencing Center for Infectious Disease"/>
            <person name="Wu L."/>
            <person name="Ma J."/>
        </authorList>
    </citation>
    <scope>NUCLEOTIDE SEQUENCE [LARGE SCALE GENOMIC DNA]</scope>
    <source>
        <strain evidence="3">CCUG 70865</strain>
    </source>
</reference>
<evidence type="ECO:0000313" key="3">
    <source>
        <dbReference type="Proteomes" id="UP001597138"/>
    </source>
</evidence>
<dbReference type="RefSeq" id="WP_379814268.1">
    <property type="nucleotide sequence ID" value="NZ_JBHUDZ010000009.1"/>
</dbReference>
<comment type="caution">
    <text evidence="2">The sequence shown here is derived from an EMBL/GenBank/DDBJ whole genome shotgun (WGS) entry which is preliminary data.</text>
</comment>
<sequence length="271" mass="31869">MEKKYYYFLKLLVTLLIFYSSSTLSQISSPPTEISDEIKKKFPFMGENIYNIEYANDNGGEGMTVFTIDKKLYQEYMLQKIRDTLDTLSNRYKFYDTACTSGFNDCGEKYSQIYEHLLKNTSSDFQVNNNTSIIGLSKFQLTAKYKKVYRARVNFSCRKTTNYYDISLLNTEFFVQSKFTYDERKSSIIILNNINVILNILFDKCGGLSNFSSPYRQINTFNSNAKNELKIDFSSLAPISFEWIKILTLNTKRINVHEDEKYYYVYCIREK</sequence>
<evidence type="ECO:0000256" key="1">
    <source>
        <dbReference type="SAM" id="SignalP"/>
    </source>
</evidence>
<feature type="chain" id="PRO_5045300371" evidence="1">
    <location>
        <begin position="26"/>
        <end position="271"/>
    </location>
</feature>
<proteinExistence type="predicted"/>
<dbReference type="EMBL" id="JBHUDZ010000009">
    <property type="protein sequence ID" value="MFD1602928.1"/>
    <property type="molecule type" value="Genomic_DNA"/>
</dbReference>
<keyword evidence="3" id="KW-1185">Reference proteome</keyword>
<accession>A0ABW4HC34</accession>
<keyword evidence="1" id="KW-0732">Signal</keyword>
<organism evidence="2 3">
    <name type="scientific">Flavobacterium artemisiae</name>
    <dbReference type="NCBI Taxonomy" id="2126556"/>
    <lineage>
        <taxon>Bacteria</taxon>
        <taxon>Pseudomonadati</taxon>
        <taxon>Bacteroidota</taxon>
        <taxon>Flavobacteriia</taxon>
        <taxon>Flavobacteriales</taxon>
        <taxon>Flavobacteriaceae</taxon>
        <taxon>Flavobacterium</taxon>
    </lineage>
</organism>
<evidence type="ECO:0000313" key="2">
    <source>
        <dbReference type="EMBL" id="MFD1602928.1"/>
    </source>
</evidence>
<gene>
    <name evidence="2" type="ORF">ACFSC2_09290</name>
</gene>
<protein>
    <submittedName>
        <fullName evidence="2">Uncharacterized protein</fullName>
    </submittedName>
</protein>
<feature type="signal peptide" evidence="1">
    <location>
        <begin position="1"/>
        <end position="25"/>
    </location>
</feature>